<feature type="compositionally biased region" description="Polar residues" evidence="1">
    <location>
        <begin position="205"/>
        <end position="215"/>
    </location>
</feature>
<accession>A0ABV7UPH9</accession>
<keyword evidence="3" id="KW-1185">Reference proteome</keyword>
<evidence type="ECO:0000313" key="2">
    <source>
        <dbReference type="EMBL" id="MFC3658851.1"/>
    </source>
</evidence>
<proteinExistence type="predicted"/>
<dbReference type="InterPro" id="IPR006597">
    <property type="entry name" value="Sel1-like"/>
</dbReference>
<evidence type="ECO:0008006" key="4">
    <source>
        <dbReference type="Google" id="ProtNLM"/>
    </source>
</evidence>
<dbReference type="SMART" id="SM00671">
    <property type="entry name" value="SEL1"/>
    <property type="match status" value="1"/>
</dbReference>
<feature type="compositionally biased region" description="Polar residues" evidence="1">
    <location>
        <begin position="229"/>
        <end position="238"/>
    </location>
</feature>
<dbReference type="EMBL" id="JBHRYF010000001">
    <property type="protein sequence ID" value="MFC3658851.1"/>
    <property type="molecule type" value="Genomic_DNA"/>
</dbReference>
<comment type="caution">
    <text evidence="2">The sequence shown here is derived from an EMBL/GenBank/DDBJ whole genome shotgun (WGS) entry which is preliminary data.</text>
</comment>
<sequence length="251" mass="27662">MKVGVALIVLVWLPSLAWGAPQEAKKRPPMASFSAPATPVTGRMMLRDSTDDVLATQTQGLLAARPDIRWRIAGEQARAHGRNEDAYRRFRRAARYGDKQAQSILARMHHDGEGAERDPALAFAWMALAAERGDAAYVQLRDRYRRQLDEAQRAKADADLAALRAEYGDERALPRLRRSIRTARHEATGSRLGYAGALEVTATNGARDTSGTSLSGPDYYDEKYWRSPQPATNQSSTPPADGIDKGMKNGQ</sequence>
<feature type="region of interest" description="Disordered" evidence="1">
    <location>
        <begin position="205"/>
        <end position="251"/>
    </location>
</feature>
<evidence type="ECO:0000313" key="3">
    <source>
        <dbReference type="Proteomes" id="UP001595724"/>
    </source>
</evidence>
<evidence type="ECO:0000256" key="1">
    <source>
        <dbReference type="SAM" id="MobiDB-lite"/>
    </source>
</evidence>
<dbReference type="Proteomes" id="UP001595724">
    <property type="component" value="Unassembled WGS sequence"/>
</dbReference>
<reference evidence="3" key="1">
    <citation type="journal article" date="2019" name="Int. J. Syst. Evol. Microbiol.">
        <title>The Global Catalogue of Microorganisms (GCM) 10K type strain sequencing project: providing services to taxonomists for standard genome sequencing and annotation.</title>
        <authorList>
            <consortium name="The Broad Institute Genomics Platform"/>
            <consortium name="The Broad Institute Genome Sequencing Center for Infectious Disease"/>
            <person name="Wu L."/>
            <person name="Ma J."/>
        </authorList>
    </citation>
    <scope>NUCLEOTIDE SEQUENCE [LARGE SCALE GENOMIC DNA]</scope>
    <source>
        <strain evidence="3">KCTC 42211</strain>
    </source>
</reference>
<dbReference type="RefSeq" id="WP_386705690.1">
    <property type="nucleotide sequence ID" value="NZ_JBHRYF010000001.1"/>
</dbReference>
<dbReference type="Gene3D" id="1.25.40.10">
    <property type="entry name" value="Tetratricopeptide repeat domain"/>
    <property type="match status" value="1"/>
</dbReference>
<organism evidence="2 3">
    <name type="scientific">Luteimonas notoginsengisoli</name>
    <dbReference type="NCBI Taxonomy" id="1578200"/>
    <lineage>
        <taxon>Bacteria</taxon>
        <taxon>Pseudomonadati</taxon>
        <taxon>Pseudomonadota</taxon>
        <taxon>Gammaproteobacteria</taxon>
        <taxon>Lysobacterales</taxon>
        <taxon>Lysobacteraceae</taxon>
        <taxon>Luteimonas</taxon>
    </lineage>
</organism>
<dbReference type="SUPFAM" id="SSF81901">
    <property type="entry name" value="HCP-like"/>
    <property type="match status" value="1"/>
</dbReference>
<dbReference type="Pfam" id="PF08238">
    <property type="entry name" value="Sel1"/>
    <property type="match status" value="1"/>
</dbReference>
<name>A0ABV7UPH9_9GAMM</name>
<protein>
    <recommendedName>
        <fullName evidence="4">Sel1 repeat family protein</fullName>
    </recommendedName>
</protein>
<dbReference type="InterPro" id="IPR011990">
    <property type="entry name" value="TPR-like_helical_dom_sf"/>
</dbReference>
<feature type="compositionally biased region" description="Basic and acidic residues" evidence="1">
    <location>
        <begin position="242"/>
        <end position="251"/>
    </location>
</feature>
<gene>
    <name evidence="2" type="ORF">ACFOM9_02005</name>
</gene>